<feature type="region of interest" description="Disordered" evidence="2">
    <location>
        <begin position="1"/>
        <end position="85"/>
    </location>
</feature>
<evidence type="ECO:0000313" key="4">
    <source>
        <dbReference type="Proteomes" id="UP000045706"/>
    </source>
</evidence>
<dbReference type="PANTHER" id="PTHR43591">
    <property type="entry name" value="METHYLTRANSFERASE"/>
    <property type="match status" value="1"/>
</dbReference>
<protein>
    <recommendedName>
        <fullName evidence="5">Methyltransferase domain-containing protein</fullName>
    </recommendedName>
</protein>
<dbReference type="SUPFAM" id="SSF53335">
    <property type="entry name" value="S-adenosyl-L-methionine-dependent methyltransferases"/>
    <property type="match status" value="1"/>
</dbReference>
<dbReference type="PANTHER" id="PTHR43591:SF10">
    <property type="entry name" value="ABC TRANSMEMBRANE TYPE-1 DOMAIN-CONTAINING PROTEIN-RELATED"/>
    <property type="match status" value="1"/>
</dbReference>
<proteinExistence type="inferred from homology"/>
<dbReference type="GO" id="GO:0008168">
    <property type="term" value="F:methyltransferase activity"/>
    <property type="evidence" value="ECO:0007669"/>
    <property type="project" value="TreeGrafter"/>
</dbReference>
<dbReference type="EMBL" id="CVQI01034939">
    <property type="protein sequence ID" value="CRK45565.1"/>
    <property type="molecule type" value="Genomic_DNA"/>
</dbReference>
<evidence type="ECO:0008006" key="5">
    <source>
        <dbReference type="Google" id="ProtNLM"/>
    </source>
</evidence>
<reference evidence="4" key="1">
    <citation type="submission" date="2015-05" db="EMBL/GenBank/DDBJ databases">
        <authorList>
            <person name="Fogelqvist Johan"/>
        </authorList>
    </citation>
    <scope>NUCLEOTIDE SEQUENCE [LARGE SCALE GENOMIC DNA]</scope>
</reference>
<dbReference type="Gene3D" id="3.40.50.150">
    <property type="entry name" value="Vaccinia Virus protein VP39"/>
    <property type="match status" value="1"/>
</dbReference>
<feature type="compositionally biased region" description="Polar residues" evidence="2">
    <location>
        <begin position="52"/>
        <end position="63"/>
    </location>
</feature>
<gene>
    <name evidence="3" type="ORF">BN1723_006677</name>
</gene>
<organism evidence="3 4">
    <name type="scientific">Verticillium longisporum</name>
    <name type="common">Verticillium dahliae var. longisporum</name>
    <dbReference type="NCBI Taxonomy" id="100787"/>
    <lineage>
        <taxon>Eukaryota</taxon>
        <taxon>Fungi</taxon>
        <taxon>Dikarya</taxon>
        <taxon>Ascomycota</taxon>
        <taxon>Pezizomycotina</taxon>
        <taxon>Sordariomycetes</taxon>
        <taxon>Hypocreomycetidae</taxon>
        <taxon>Glomerellales</taxon>
        <taxon>Plectosphaerellaceae</taxon>
        <taxon>Verticillium</taxon>
    </lineage>
</organism>
<evidence type="ECO:0000256" key="2">
    <source>
        <dbReference type="SAM" id="MobiDB-lite"/>
    </source>
</evidence>
<dbReference type="AlphaFoldDB" id="A0A0G4NGS7"/>
<accession>A0A0G4NGS7</accession>
<evidence type="ECO:0000313" key="3">
    <source>
        <dbReference type="EMBL" id="CRK45565.1"/>
    </source>
</evidence>
<comment type="similarity">
    <text evidence="1">Belongs to the methyltransferase superfamily. LaeA methyltransferase family.</text>
</comment>
<dbReference type="Proteomes" id="UP000045706">
    <property type="component" value="Unassembled WGS sequence"/>
</dbReference>
<evidence type="ECO:0000256" key="1">
    <source>
        <dbReference type="ARBA" id="ARBA00038158"/>
    </source>
</evidence>
<sequence>MAMTPTDTEAPDPALSATAQPMLSSSPEGTPAPQQEVRAQVHVRFRAGVSRASGTPRSNGMQDEQNEDHDSALGEDEQDGSASTWSITSSVLNYRERHGRTWHSERTDTQYFLPNDSKQLECIDMTYVETCCSCPLLQTSPSLITSHDLSHRFLTILLDNKLLLAPLEPGAKRVLDVGTGTGIWAIAFADAFPEAEVTGTDLSPTQPTWLPSNLSFEIDDCTRTWTWEANTFDLVHMRLLFGAITDWPALFREAYRTARPGGWCQSCEAECLIRSDDGSITPDTTMGSSWSRLFVEGGERLGRSFTVLSDELQRQGMQEAGFVDLHEVNFKIPIGDWPLDPKLAEVGQWVRLTMEHDLEGYTLFIWKDVLGWDTDEYRRFLTSMKEEVRSRKLHGYMTVRYIYGRKP</sequence>
<name>A0A0G4NGS7_VERLO</name>
<feature type="compositionally biased region" description="Polar residues" evidence="2">
    <location>
        <begin position="17"/>
        <end position="28"/>
    </location>
</feature>
<dbReference type="CDD" id="cd02440">
    <property type="entry name" value="AdoMet_MTases"/>
    <property type="match status" value="1"/>
</dbReference>
<dbReference type="Pfam" id="PF13489">
    <property type="entry name" value="Methyltransf_23"/>
    <property type="match status" value="1"/>
</dbReference>
<dbReference type="InterPro" id="IPR029063">
    <property type="entry name" value="SAM-dependent_MTases_sf"/>
</dbReference>